<dbReference type="SUPFAM" id="SSF53098">
    <property type="entry name" value="Ribonuclease H-like"/>
    <property type="match status" value="1"/>
</dbReference>
<reference evidence="2" key="1">
    <citation type="submission" date="2021-07" db="EMBL/GenBank/DDBJ databases">
        <authorList>
            <person name="Catto M.A."/>
            <person name="Jacobson A."/>
            <person name="Kennedy G."/>
            <person name="Labadie P."/>
            <person name="Hunt B.G."/>
            <person name="Srinivasan R."/>
        </authorList>
    </citation>
    <scope>NUCLEOTIDE SEQUENCE</scope>
    <source>
        <strain evidence="2">PL_HMW_Pooled</strain>
        <tissue evidence="2">Head</tissue>
    </source>
</reference>
<dbReference type="GO" id="GO:0016874">
    <property type="term" value="F:ligase activity"/>
    <property type="evidence" value="ECO:0007669"/>
    <property type="project" value="UniProtKB-KW"/>
</dbReference>
<evidence type="ECO:0000256" key="1">
    <source>
        <dbReference type="SAM" id="MobiDB-lite"/>
    </source>
</evidence>
<dbReference type="EMBL" id="JAHWGI010000990">
    <property type="protein sequence ID" value="KAK3920205.1"/>
    <property type="molecule type" value="Genomic_DNA"/>
</dbReference>
<organism evidence="2 3">
    <name type="scientific">Frankliniella fusca</name>
    <dbReference type="NCBI Taxonomy" id="407009"/>
    <lineage>
        <taxon>Eukaryota</taxon>
        <taxon>Metazoa</taxon>
        <taxon>Ecdysozoa</taxon>
        <taxon>Arthropoda</taxon>
        <taxon>Hexapoda</taxon>
        <taxon>Insecta</taxon>
        <taxon>Pterygota</taxon>
        <taxon>Neoptera</taxon>
        <taxon>Paraneoptera</taxon>
        <taxon>Thysanoptera</taxon>
        <taxon>Terebrantia</taxon>
        <taxon>Thripoidea</taxon>
        <taxon>Thripidae</taxon>
        <taxon>Frankliniella</taxon>
    </lineage>
</organism>
<comment type="caution">
    <text evidence="2">The sequence shown here is derived from an EMBL/GenBank/DDBJ whole genome shotgun (WGS) entry which is preliminary data.</text>
</comment>
<feature type="compositionally biased region" description="Acidic residues" evidence="1">
    <location>
        <begin position="1026"/>
        <end position="1039"/>
    </location>
</feature>
<dbReference type="Pfam" id="PF24664">
    <property type="entry name" value="Monjiviricetes_fusion"/>
    <property type="match status" value="1"/>
</dbReference>
<name>A0AAE1HGJ7_9NEOP</name>
<feature type="compositionally biased region" description="Acidic residues" evidence="1">
    <location>
        <begin position="244"/>
        <end position="265"/>
    </location>
</feature>
<gene>
    <name evidence="2" type="ORF">KUF71_009492</name>
</gene>
<dbReference type="PANTHER" id="PTHR46579">
    <property type="entry name" value="F5/8 TYPE C DOMAIN-CONTAINING PROTEIN-RELATED"/>
    <property type="match status" value="1"/>
</dbReference>
<dbReference type="PANTHER" id="PTHR46579:SF1">
    <property type="entry name" value="F5_8 TYPE C DOMAIN-CONTAINING PROTEIN"/>
    <property type="match status" value="1"/>
</dbReference>
<feature type="region of interest" description="Disordered" evidence="1">
    <location>
        <begin position="1016"/>
        <end position="1049"/>
    </location>
</feature>
<dbReference type="InterPro" id="IPR012337">
    <property type="entry name" value="RNaseH-like_sf"/>
</dbReference>
<evidence type="ECO:0000313" key="2">
    <source>
        <dbReference type="EMBL" id="KAK3920205.1"/>
    </source>
</evidence>
<proteinExistence type="predicted"/>
<sequence>MWYLLPQFSIRKDKPEGRNFNSKCKICHTEISASTTTSRNRKKHLESRHRETLHLLKSTSKRANQHKPQDIRAKMDPDRRSLVSQEVLDEMLIEIVESKLPFMIVERPKFQRLLSKLAPGRKVMGRKTVRARVNAAFEKLKADLRAELAKADRVGATSVAWKGYGRGYLGVTVHWLNPDTLQMRSAALALACRRTVGRQTLDALGTALQDIFQEWGIQGKVSRTVTDNGSNFVKAFRCDKANGDQEEEAADDDVDDDDQDNDNDDDEFSLLDLGGMWQEAEVTEDLVQLPPHQQFLWQINSEIRFVHVSSNDITLMVIASGMRHKLTWAAQLDILKIVHTIYPDRGSEKTDVNYHTYCKDCKVYLGDKTELVQDMQCDFCHKILDVNKSENYFCSFSIMNQCRDLFEGPDDMGSVVLGHRANRQKQKEEALEDIYDGSEYKRYSQRGGILSYPENFSYNFFTDGVPVGNSGKSIWPIYISINELFEKLRSNYIILAGLYIGPSDPNINEFMAPFVKEANRLSSEGFEWCHSGNKITSKAIPMCGIVDSVARPMLLNMHSFHAYSGCTFCYKRQEPTTSNKNLKFVVHGGEKLVNRTKVSLEEDLKKAAPRLLEVDEKKRHYKGIKGPSCLMGLNYFDLCRGVVVDYMHCVLLGVIRSHMTLLFSKKFKTYWELGGTVVGMEDIIKSVDERLLQIKPPKSITRTPESFKRLSSQRASQWRSFVLFYLIVCTTGLLKEEYVNHLSLLSTAMYTLLQKSITVSQVKEAHDLLTCYQMRYQEYFGAENMVYNIHLLSHLCKGVLRFGPLWGHNAFPFEGQNRYILQMRTSPFNVVKQVSRRYMLNRSFPSLCVKLSSGDRAIDFCEDTLERQLKCFVYNAECVLVGKGNAVLLTDEECVCVKHYSEENFVNFRDTKTTLTFRSMIVKGFRVSGRATELLSCTRNINSYVNIKKLGFACIEKIIFYKSEDEVYRDILWDEDLVVAACLEPIFKLDWMRATVQSGNGEKAAQARDWLRRAATEQGSNGASESDGEGEGDVEDPDEVQASPAKRRRKEIPTTVRQLFSLSYCHVFEYFKLWWDDFNMNRAFSGAQMAEDHVGRLINHPNVTQRQLCIRVVETWDQYNSWIASVYHSMSDEQARAEALIHWGAVPTMLGNHNANALCYSYNVERALRPDTDARMQTKDHVKGAEASRKPGPVELIGFDCAHGEAEMSAISTDSMKACPPPSEYGITKQRHVQVLQARELERVHVRTCYVKFEAGEVVWDMEHYRYKIVTTTAHANETEMPLAADLTVKTSMELSSSQIIAGFWGSLQREQSTLNLLIESPELIASSVAELKVLTSRSGIEAFIKYINMVMPHELRPDIGLPFCWQCAVWEHLLDGPPGDPCPGPEL</sequence>
<accession>A0AAE1HGJ7</accession>
<feature type="region of interest" description="Disordered" evidence="1">
    <location>
        <begin position="243"/>
        <end position="265"/>
    </location>
</feature>
<dbReference type="Proteomes" id="UP001219518">
    <property type="component" value="Unassembled WGS sequence"/>
</dbReference>
<reference evidence="2" key="2">
    <citation type="journal article" date="2023" name="BMC Genomics">
        <title>Pest status, molecular evolution, and epigenetic factors derived from the genome assembly of Frankliniella fusca, a thysanopteran phytovirus vector.</title>
        <authorList>
            <person name="Catto M.A."/>
            <person name="Labadie P.E."/>
            <person name="Jacobson A.L."/>
            <person name="Kennedy G.G."/>
            <person name="Srinivasan R."/>
            <person name="Hunt B.G."/>
        </authorList>
    </citation>
    <scope>NUCLEOTIDE SEQUENCE</scope>
    <source>
        <strain evidence="2">PL_HMW_Pooled</strain>
    </source>
</reference>
<keyword evidence="3" id="KW-1185">Reference proteome</keyword>
<keyword evidence="2" id="KW-0436">Ligase</keyword>
<evidence type="ECO:0000313" key="3">
    <source>
        <dbReference type="Proteomes" id="UP001219518"/>
    </source>
</evidence>
<protein>
    <submittedName>
        <fullName evidence="2">E3 SUMO-protein ligase ZBED1</fullName>
    </submittedName>
</protein>